<evidence type="ECO:0000256" key="7">
    <source>
        <dbReference type="ARBA" id="ARBA00023002"/>
    </source>
</evidence>
<dbReference type="Gene3D" id="3.40.50.720">
    <property type="entry name" value="NAD(P)-binding Rossmann-like Domain"/>
    <property type="match status" value="1"/>
</dbReference>
<dbReference type="PRINTS" id="PR00085">
    <property type="entry name" value="THFDHDRGNASE"/>
</dbReference>
<dbReference type="UniPathway" id="UPA00193"/>
<keyword evidence="7 11" id="KW-0560">Oxidoreductase</keyword>
<evidence type="ECO:0000256" key="8">
    <source>
        <dbReference type="ARBA" id="ARBA00023167"/>
    </source>
</evidence>
<comment type="caution">
    <text evidence="11">Lacks conserved residue(s) required for the propagation of feature annotation.</text>
</comment>
<evidence type="ECO:0000256" key="10">
    <source>
        <dbReference type="ARBA" id="ARBA00036357"/>
    </source>
</evidence>
<evidence type="ECO:0000256" key="9">
    <source>
        <dbReference type="ARBA" id="ARBA00023268"/>
    </source>
</evidence>
<keyword evidence="8 11" id="KW-0486">Methionine biosynthesis</keyword>
<dbReference type="GO" id="GO:0004477">
    <property type="term" value="F:methenyltetrahydrofolate cyclohydrolase activity"/>
    <property type="evidence" value="ECO:0007669"/>
    <property type="project" value="UniProtKB-UniRule"/>
</dbReference>
<dbReference type="PROSITE" id="PS00767">
    <property type="entry name" value="THF_DHG_CYH_2"/>
    <property type="match status" value="1"/>
</dbReference>
<keyword evidence="9 11" id="KW-0511">Multifunctional enzyme</keyword>
<dbReference type="EMBL" id="LIZT01000023">
    <property type="protein sequence ID" value="KPJ50380.1"/>
    <property type="molecule type" value="Genomic_DNA"/>
</dbReference>
<dbReference type="Pfam" id="PF02882">
    <property type="entry name" value="THF_DHG_CYH_C"/>
    <property type="match status" value="1"/>
</dbReference>
<dbReference type="Proteomes" id="UP000051124">
    <property type="component" value="Unassembled WGS sequence"/>
</dbReference>
<sequence length="300" mass="32502">MEATLIDGKKISEEIRAELKIEVDQLKSQGMIPGLGVILVGENPASEIYVRNKERACEKTGIHTVTKKPGADISQDELLHHIDQWNEDSSIHGILVQLPLPKHIDEHHVIERITPHKDVDGFHPYNVGRMMTGAALFLPCTPAGIQELLLRSGADPRGKHVVIVGRSNIVGKPLCNILMQKAEGANATVTICHTGTPDISQFTKQADILVVAAGRPEVVKGDMVRRGAVVVDVGVNRVEDSTQERGYRIVGDVEFESVRKVASAITPVPGGVGPMTIAMLLRNTVRACKLQSGIESTGYT</sequence>
<gene>
    <name evidence="11" type="primary">folD</name>
    <name evidence="14" type="ORF">AMJ40_03100</name>
</gene>
<comment type="subunit">
    <text evidence="2 11">Homodimer.</text>
</comment>
<protein>
    <recommendedName>
        <fullName evidence="11">Bifunctional protein FolD</fullName>
    </recommendedName>
    <domain>
        <recommendedName>
            <fullName evidence="11">Methylenetetrahydrofolate dehydrogenase</fullName>
            <ecNumber evidence="11">1.5.1.5</ecNumber>
        </recommendedName>
    </domain>
    <domain>
        <recommendedName>
            <fullName evidence="11">Methenyltetrahydrofolate cyclohydrolase</fullName>
            <ecNumber evidence="11">3.5.4.9</ecNumber>
        </recommendedName>
    </domain>
</protein>
<dbReference type="InterPro" id="IPR046346">
    <property type="entry name" value="Aminoacid_DH-like_N_sf"/>
</dbReference>
<evidence type="ECO:0000259" key="13">
    <source>
        <dbReference type="Pfam" id="PF02882"/>
    </source>
</evidence>
<dbReference type="GO" id="GO:0005829">
    <property type="term" value="C:cytosol"/>
    <property type="evidence" value="ECO:0007669"/>
    <property type="project" value="TreeGrafter"/>
</dbReference>
<proteinExistence type="inferred from homology"/>
<evidence type="ECO:0000256" key="5">
    <source>
        <dbReference type="ARBA" id="ARBA00022801"/>
    </source>
</evidence>
<dbReference type="InterPro" id="IPR020631">
    <property type="entry name" value="THF_DH/CycHdrlase_NAD-bd_dom"/>
</dbReference>
<evidence type="ECO:0000313" key="14">
    <source>
        <dbReference type="EMBL" id="KPJ50380.1"/>
    </source>
</evidence>
<keyword evidence="4 11" id="KW-0658">Purine biosynthesis</keyword>
<evidence type="ECO:0000256" key="6">
    <source>
        <dbReference type="ARBA" id="ARBA00022857"/>
    </source>
</evidence>
<comment type="catalytic activity">
    <reaction evidence="10 11">
        <text>(6R)-5,10-methenyltetrahydrofolate + H2O = (6R)-10-formyltetrahydrofolate + H(+)</text>
        <dbReference type="Rhea" id="RHEA:23700"/>
        <dbReference type="ChEBI" id="CHEBI:15377"/>
        <dbReference type="ChEBI" id="CHEBI:15378"/>
        <dbReference type="ChEBI" id="CHEBI:57455"/>
        <dbReference type="ChEBI" id="CHEBI:195366"/>
        <dbReference type="EC" id="3.5.4.9"/>
    </reaction>
</comment>
<dbReference type="FunFam" id="3.40.50.720:FF:000006">
    <property type="entry name" value="Bifunctional protein FolD"/>
    <property type="match status" value="1"/>
</dbReference>
<comment type="pathway">
    <text evidence="1 11">One-carbon metabolism; tetrahydrofolate interconversion.</text>
</comment>
<dbReference type="HAMAP" id="MF_01576">
    <property type="entry name" value="THF_DHG_CYH"/>
    <property type="match status" value="1"/>
</dbReference>
<dbReference type="InterPro" id="IPR000672">
    <property type="entry name" value="THF_DH/CycHdrlase"/>
</dbReference>
<dbReference type="PANTHER" id="PTHR48099:SF5">
    <property type="entry name" value="C-1-TETRAHYDROFOLATE SYNTHASE, CYTOPLASMIC"/>
    <property type="match status" value="1"/>
</dbReference>
<accession>A0A0S7WL89</accession>
<dbReference type="EC" id="3.5.4.9" evidence="11"/>
<evidence type="ECO:0000256" key="11">
    <source>
        <dbReference type="HAMAP-Rule" id="MF_01576"/>
    </source>
</evidence>
<evidence type="ECO:0000256" key="3">
    <source>
        <dbReference type="ARBA" id="ARBA00022563"/>
    </source>
</evidence>
<dbReference type="CDD" id="cd01080">
    <property type="entry name" value="NAD_bind_m-THF_DH_Cyclohyd"/>
    <property type="match status" value="1"/>
</dbReference>
<dbReference type="GO" id="GO:0006164">
    <property type="term" value="P:purine nucleotide biosynthetic process"/>
    <property type="evidence" value="ECO:0007669"/>
    <property type="project" value="UniProtKB-KW"/>
</dbReference>
<feature type="binding site" evidence="11">
    <location>
        <begin position="165"/>
        <end position="167"/>
    </location>
    <ligand>
        <name>NADP(+)</name>
        <dbReference type="ChEBI" id="CHEBI:58349"/>
    </ligand>
</feature>
<feature type="domain" description="Tetrahydrofolate dehydrogenase/cyclohydrolase catalytic" evidence="12">
    <location>
        <begin position="6"/>
        <end position="120"/>
    </location>
</feature>
<keyword evidence="6 11" id="KW-0521">NADP</keyword>
<dbReference type="GO" id="GO:0035999">
    <property type="term" value="P:tetrahydrofolate interconversion"/>
    <property type="evidence" value="ECO:0007669"/>
    <property type="project" value="UniProtKB-UniRule"/>
</dbReference>
<dbReference type="EC" id="1.5.1.5" evidence="11"/>
<keyword evidence="5 11" id="KW-0378">Hydrolase</keyword>
<organism evidence="14 15">
    <name type="scientific">candidate division TA06 bacterium DG_26</name>
    <dbReference type="NCBI Taxonomy" id="1703771"/>
    <lineage>
        <taxon>Bacteria</taxon>
        <taxon>Bacteria division TA06</taxon>
    </lineage>
</organism>
<dbReference type="PANTHER" id="PTHR48099">
    <property type="entry name" value="C-1-TETRAHYDROFOLATE SYNTHASE, CYTOPLASMIC-RELATED"/>
    <property type="match status" value="1"/>
</dbReference>
<feature type="domain" description="Tetrahydrofolate dehydrogenase/cyclohydrolase NAD(P)-binding" evidence="13">
    <location>
        <begin position="139"/>
        <end position="291"/>
    </location>
</feature>
<dbReference type="GO" id="GO:0004488">
    <property type="term" value="F:methylenetetrahydrofolate dehydrogenase (NADP+) activity"/>
    <property type="evidence" value="ECO:0007669"/>
    <property type="project" value="UniProtKB-UniRule"/>
</dbReference>
<dbReference type="GO" id="GO:0009086">
    <property type="term" value="P:methionine biosynthetic process"/>
    <property type="evidence" value="ECO:0007669"/>
    <property type="project" value="UniProtKB-KW"/>
</dbReference>
<evidence type="ECO:0000256" key="1">
    <source>
        <dbReference type="ARBA" id="ARBA00004777"/>
    </source>
</evidence>
<comment type="catalytic activity">
    <reaction evidence="11">
        <text>(6R)-5,10-methylene-5,6,7,8-tetrahydrofolate + NADP(+) = (6R)-5,10-methenyltetrahydrofolate + NADPH</text>
        <dbReference type="Rhea" id="RHEA:22812"/>
        <dbReference type="ChEBI" id="CHEBI:15636"/>
        <dbReference type="ChEBI" id="CHEBI:57455"/>
        <dbReference type="ChEBI" id="CHEBI:57783"/>
        <dbReference type="ChEBI" id="CHEBI:58349"/>
        <dbReference type="EC" id="1.5.1.5"/>
    </reaction>
</comment>
<dbReference type="Pfam" id="PF00763">
    <property type="entry name" value="THF_DHG_CYH"/>
    <property type="match status" value="1"/>
</dbReference>
<keyword evidence="11" id="KW-0368">Histidine biosynthesis</keyword>
<evidence type="ECO:0000256" key="2">
    <source>
        <dbReference type="ARBA" id="ARBA00011738"/>
    </source>
</evidence>
<dbReference type="FunFam" id="3.40.50.10860:FF:000001">
    <property type="entry name" value="Bifunctional protein FolD"/>
    <property type="match status" value="1"/>
</dbReference>
<dbReference type="NCBIfam" id="NF010783">
    <property type="entry name" value="PRK14186.1"/>
    <property type="match status" value="1"/>
</dbReference>
<feature type="binding site" evidence="11">
    <location>
        <position position="235"/>
    </location>
    <ligand>
        <name>NADP(+)</name>
        <dbReference type="ChEBI" id="CHEBI:58349"/>
    </ligand>
</feature>
<comment type="caution">
    <text evidence="14">The sequence shown here is derived from an EMBL/GenBank/DDBJ whole genome shotgun (WGS) entry which is preliminary data.</text>
</comment>
<dbReference type="AlphaFoldDB" id="A0A0S7WL89"/>
<evidence type="ECO:0000259" key="12">
    <source>
        <dbReference type="Pfam" id="PF00763"/>
    </source>
</evidence>
<dbReference type="InterPro" id="IPR036291">
    <property type="entry name" value="NAD(P)-bd_dom_sf"/>
</dbReference>
<dbReference type="InterPro" id="IPR020867">
    <property type="entry name" value="THF_DH/CycHdrlase_CS"/>
</dbReference>
<comment type="function">
    <text evidence="11">Catalyzes the oxidation of 5,10-methylenetetrahydrofolate to 5,10-methenyltetrahydrofolate and then the hydrolysis of 5,10-methenyltetrahydrofolate to 10-formyltetrahydrofolate.</text>
</comment>
<dbReference type="SUPFAM" id="SSF51735">
    <property type="entry name" value="NAD(P)-binding Rossmann-fold domains"/>
    <property type="match status" value="1"/>
</dbReference>
<dbReference type="Gene3D" id="3.40.50.10860">
    <property type="entry name" value="Leucine Dehydrogenase, chain A, domain 1"/>
    <property type="match status" value="1"/>
</dbReference>
<comment type="similarity">
    <text evidence="11">Belongs to the tetrahydrofolate dehydrogenase/cyclohydrolase family.</text>
</comment>
<evidence type="ECO:0000313" key="15">
    <source>
        <dbReference type="Proteomes" id="UP000051124"/>
    </source>
</evidence>
<dbReference type="PATRIC" id="fig|1703771.3.peg.786"/>
<keyword evidence="3 11" id="KW-0554">One-carbon metabolism</keyword>
<name>A0A0S7WL89_UNCT6</name>
<reference evidence="14 15" key="1">
    <citation type="journal article" date="2015" name="Microbiome">
        <title>Genomic resolution of linkages in carbon, nitrogen, and sulfur cycling among widespread estuary sediment bacteria.</title>
        <authorList>
            <person name="Baker B.J."/>
            <person name="Lazar C.S."/>
            <person name="Teske A.P."/>
            <person name="Dick G.J."/>
        </authorList>
    </citation>
    <scope>NUCLEOTIDE SEQUENCE [LARGE SCALE GENOMIC DNA]</scope>
    <source>
        <strain evidence="14">DG_26</strain>
    </source>
</reference>
<dbReference type="InterPro" id="IPR020630">
    <property type="entry name" value="THF_DH/CycHdrlase_cat_dom"/>
</dbReference>
<dbReference type="SUPFAM" id="SSF53223">
    <property type="entry name" value="Aminoacid dehydrogenase-like, N-terminal domain"/>
    <property type="match status" value="1"/>
</dbReference>
<dbReference type="GO" id="GO:0000105">
    <property type="term" value="P:L-histidine biosynthetic process"/>
    <property type="evidence" value="ECO:0007669"/>
    <property type="project" value="UniProtKB-KW"/>
</dbReference>
<evidence type="ECO:0000256" key="4">
    <source>
        <dbReference type="ARBA" id="ARBA00022755"/>
    </source>
</evidence>
<keyword evidence="11" id="KW-0028">Amino-acid biosynthesis</keyword>